<evidence type="ECO:0000313" key="3">
    <source>
        <dbReference type="EMBL" id="QXO18189.1"/>
    </source>
</evidence>
<keyword evidence="2" id="KW-0732">Signal</keyword>
<protein>
    <submittedName>
        <fullName evidence="3">Tripartite tricarboxylate transporter substrate binding protein</fullName>
    </submittedName>
</protein>
<dbReference type="Proteomes" id="UP000694232">
    <property type="component" value="Chromosome 1"/>
</dbReference>
<dbReference type="AlphaFoldDB" id="A0A975UAE8"/>
<dbReference type="CDD" id="cd07012">
    <property type="entry name" value="PBP2_Bug_TTT"/>
    <property type="match status" value="1"/>
</dbReference>
<evidence type="ECO:0000313" key="4">
    <source>
        <dbReference type="Proteomes" id="UP000694232"/>
    </source>
</evidence>
<dbReference type="RefSeq" id="WP_218562845.1">
    <property type="nucleotide sequence ID" value="NZ_CP076643.1"/>
</dbReference>
<dbReference type="PANTHER" id="PTHR42928">
    <property type="entry name" value="TRICARBOXYLATE-BINDING PROTEIN"/>
    <property type="match status" value="1"/>
</dbReference>
<dbReference type="EMBL" id="CP076643">
    <property type="protein sequence ID" value="QXO18189.1"/>
    <property type="molecule type" value="Genomic_DNA"/>
</dbReference>
<feature type="chain" id="PRO_5037607157" evidence="2">
    <location>
        <begin position="24"/>
        <end position="335"/>
    </location>
</feature>
<organism evidence="3 4">
    <name type="scientific">Vibrio ostreae</name>
    <dbReference type="NCBI Taxonomy" id="2841925"/>
    <lineage>
        <taxon>Bacteria</taxon>
        <taxon>Pseudomonadati</taxon>
        <taxon>Pseudomonadota</taxon>
        <taxon>Gammaproteobacteria</taxon>
        <taxon>Vibrionales</taxon>
        <taxon>Vibrionaceae</taxon>
        <taxon>Vibrio</taxon>
    </lineage>
</organism>
<reference evidence="3" key="1">
    <citation type="submission" date="2021-06" db="EMBL/GenBank/DDBJ databases">
        <title>Vibrio nov. sp., novel gut bacterium isolated from Yellow Sea oyster.</title>
        <authorList>
            <person name="Muhammad N."/>
            <person name="Nguyen T.H."/>
            <person name="Lee Y.-J."/>
            <person name="Ko J."/>
            <person name="Kim S.-G."/>
        </authorList>
    </citation>
    <scope>NUCLEOTIDE SEQUENCE</scope>
    <source>
        <strain evidence="3">OG9-811</strain>
    </source>
</reference>
<keyword evidence="4" id="KW-1185">Reference proteome</keyword>
<dbReference type="InterPro" id="IPR005064">
    <property type="entry name" value="BUG"/>
</dbReference>
<feature type="signal peptide" evidence="2">
    <location>
        <begin position="1"/>
        <end position="23"/>
    </location>
</feature>
<dbReference type="PIRSF" id="PIRSF017082">
    <property type="entry name" value="YflP"/>
    <property type="match status" value="1"/>
</dbReference>
<dbReference type="KEGG" id="vos:KNV97_07840"/>
<name>A0A975UAE8_9VIBR</name>
<evidence type="ECO:0000256" key="1">
    <source>
        <dbReference type="ARBA" id="ARBA00006987"/>
    </source>
</evidence>
<evidence type="ECO:0000256" key="2">
    <source>
        <dbReference type="SAM" id="SignalP"/>
    </source>
</evidence>
<dbReference type="Pfam" id="PF03401">
    <property type="entry name" value="TctC"/>
    <property type="match status" value="1"/>
</dbReference>
<comment type="similarity">
    <text evidence="1">Belongs to the UPF0065 (bug) family.</text>
</comment>
<accession>A0A975UAE8</accession>
<dbReference type="PANTHER" id="PTHR42928:SF5">
    <property type="entry name" value="BLR1237 PROTEIN"/>
    <property type="match status" value="1"/>
</dbReference>
<gene>
    <name evidence="3" type="ORF">KNV97_07840</name>
</gene>
<sequence>MKQTYLKRLAVGMMMMSSSLAMAADYPSKNIQGIIQWGAGGATDSIMRSVTPGAEKQLGTDIILTNRSGGAGAIATKYVNARGADGYTLLMGAEPTQMAKVMGLGKLDYSDMVPISVLAQGISIIVARNDAPYDNLHEFIEYAKAHPKEIKLGSTGPGGLPSVLLAILKSAEPFEVTEIPYNGDGPGMTAILGNAIDVMPTAYGPAKEYLRAGQMKVIGLMDKEPNAHFPDVKPVTDYYPQLASQLPYNSFFGIFVKKGTPDDVVSKLSAAFNHSASSDEFKNLMEQRGFNYLGLSGKEAGDYVERFRSVASWIAYDSGIAKFSPEKFNIKKVSQ</sequence>
<proteinExistence type="inferred from homology"/>